<dbReference type="SUPFAM" id="SSF109755">
    <property type="entry name" value="PhoU-like"/>
    <property type="match status" value="1"/>
</dbReference>
<dbReference type="Proteomes" id="UP000886130">
    <property type="component" value="Unassembled WGS sequence"/>
</dbReference>
<evidence type="ECO:0000259" key="2">
    <source>
        <dbReference type="PROSITE" id="PS51202"/>
    </source>
</evidence>
<dbReference type="SUPFAM" id="SSF116726">
    <property type="entry name" value="TrkA C-terminal domain-like"/>
    <property type="match status" value="1"/>
</dbReference>
<dbReference type="Pfam" id="PF01895">
    <property type="entry name" value="PhoU"/>
    <property type="match status" value="1"/>
</dbReference>
<gene>
    <name evidence="3" type="ORF">ENL31_00445</name>
</gene>
<dbReference type="GO" id="GO:0008324">
    <property type="term" value="F:monoatomic cation transmembrane transporter activity"/>
    <property type="evidence" value="ECO:0007669"/>
    <property type="project" value="InterPro"/>
</dbReference>
<accession>A0A7J3T905</accession>
<dbReference type="PANTHER" id="PTHR30445:SF8">
    <property type="entry name" value="K(+)_H(+) ANTIPORTER SUBUNIT KHTT"/>
    <property type="match status" value="1"/>
</dbReference>
<dbReference type="PANTHER" id="PTHR30445">
    <property type="entry name" value="K(+)_H(+) ANTIPORTER SUBUNIT KHTT"/>
    <property type="match status" value="1"/>
</dbReference>
<dbReference type="InterPro" id="IPR038078">
    <property type="entry name" value="PhoU-like_sf"/>
</dbReference>
<reference evidence="3" key="1">
    <citation type="journal article" date="2020" name="mSystems">
        <title>Genome- and Community-Level Interaction Insights into Carbon Utilization and Element Cycling Functions of Hydrothermarchaeota in Hydrothermal Sediment.</title>
        <authorList>
            <person name="Zhou Z."/>
            <person name="Liu Y."/>
            <person name="Xu W."/>
            <person name="Pan J."/>
            <person name="Luo Z.H."/>
            <person name="Li M."/>
        </authorList>
    </citation>
    <scope>NUCLEOTIDE SEQUENCE [LARGE SCALE GENOMIC DNA]</scope>
    <source>
        <strain evidence="3">HyVt-85</strain>
    </source>
</reference>
<dbReference type="Pfam" id="PF02080">
    <property type="entry name" value="TrkA_C"/>
    <property type="match status" value="1"/>
</dbReference>
<comment type="caution">
    <text evidence="3">The sequence shown here is derived from an EMBL/GenBank/DDBJ whole genome shotgun (WGS) entry which is preliminary data.</text>
</comment>
<dbReference type="Gene3D" id="1.20.58.220">
    <property type="entry name" value="Phosphate transport system protein phou homolog 2, domain 2"/>
    <property type="match status" value="1"/>
</dbReference>
<protein>
    <submittedName>
        <fullName evidence="3">Potassium transporter TrkA</fullName>
    </submittedName>
</protein>
<evidence type="ECO:0000313" key="3">
    <source>
        <dbReference type="EMBL" id="HHE75580.1"/>
    </source>
</evidence>
<sequence>MESVKDLLVKIKEKSELIVDLAYSALILDSEDMAKEVELLEEEINDLTYKIKISTMLAANNPEEAEQLAGILEVADAAKNLANAATDIVYLLDIDITMRPFLPSLFLNADEKIHAVKIYPNSSIVDRKIGELNIEKETGVRVIAIKRGRRWIYDPEDYVRIKADDILIIRGTEDGYNFMERVARGEESWD</sequence>
<dbReference type="InterPro" id="IPR006037">
    <property type="entry name" value="RCK_C"/>
</dbReference>
<evidence type="ECO:0000256" key="1">
    <source>
        <dbReference type="SAM" id="Coils"/>
    </source>
</evidence>
<dbReference type="InterPro" id="IPR036721">
    <property type="entry name" value="RCK_C_sf"/>
</dbReference>
<dbReference type="EMBL" id="DRTM01000033">
    <property type="protein sequence ID" value="HHE75580.1"/>
    <property type="molecule type" value="Genomic_DNA"/>
</dbReference>
<keyword evidence="1" id="KW-0175">Coiled coil</keyword>
<dbReference type="AlphaFoldDB" id="A0A7J3T905"/>
<feature type="domain" description="RCK C-terminal" evidence="2">
    <location>
        <begin position="99"/>
        <end position="188"/>
    </location>
</feature>
<dbReference type="InterPro" id="IPR050144">
    <property type="entry name" value="AAE_transporter"/>
</dbReference>
<proteinExistence type="predicted"/>
<feature type="coiled-coil region" evidence="1">
    <location>
        <begin position="23"/>
        <end position="50"/>
    </location>
</feature>
<dbReference type="InterPro" id="IPR026022">
    <property type="entry name" value="PhoU_dom"/>
</dbReference>
<name>A0A7J3T905_9ARCH</name>
<dbReference type="PROSITE" id="PS51202">
    <property type="entry name" value="RCK_C"/>
    <property type="match status" value="1"/>
</dbReference>
<organism evidence="3">
    <name type="scientific">Candidatus Aciduliprofundum boonei</name>
    <dbReference type="NCBI Taxonomy" id="379547"/>
    <lineage>
        <taxon>Archaea</taxon>
        <taxon>Methanobacteriati</taxon>
        <taxon>Thermoplasmatota</taxon>
        <taxon>DHVE2 group</taxon>
        <taxon>Candidatus Aciduliprofundum</taxon>
    </lineage>
</organism>
<dbReference type="GO" id="GO:0006813">
    <property type="term" value="P:potassium ion transport"/>
    <property type="evidence" value="ECO:0007669"/>
    <property type="project" value="InterPro"/>
</dbReference>
<dbReference type="Gene3D" id="3.30.70.1450">
    <property type="entry name" value="Regulator of K+ conductance, C-terminal domain"/>
    <property type="match status" value="1"/>
</dbReference>